<dbReference type="RefSeq" id="WP_131892203.1">
    <property type="nucleotide sequence ID" value="NZ_SMKU01000043.1"/>
</dbReference>
<reference evidence="1 2" key="1">
    <citation type="submission" date="2019-03" db="EMBL/GenBank/DDBJ databases">
        <title>Draft genome sequences of novel Actinobacteria.</title>
        <authorList>
            <person name="Sahin N."/>
            <person name="Ay H."/>
            <person name="Saygin H."/>
        </authorList>
    </citation>
    <scope>NUCLEOTIDE SEQUENCE [LARGE SCALE GENOMIC DNA]</scope>
    <source>
        <strain evidence="1 2">H3C3</strain>
    </source>
</reference>
<evidence type="ECO:0000313" key="1">
    <source>
        <dbReference type="EMBL" id="TDD91709.1"/>
    </source>
</evidence>
<protein>
    <recommendedName>
        <fullName evidence="3">DUF1579 domain-containing protein</fullName>
    </recommendedName>
</protein>
<gene>
    <name evidence="1" type="ORF">E1298_11580</name>
</gene>
<keyword evidence="2" id="KW-1185">Reference proteome</keyword>
<comment type="caution">
    <text evidence="1">The sequence shown here is derived from an EMBL/GenBank/DDBJ whole genome shotgun (WGS) entry which is preliminary data.</text>
</comment>
<dbReference type="EMBL" id="SMKU01000043">
    <property type="protein sequence ID" value="TDD91709.1"/>
    <property type="molecule type" value="Genomic_DNA"/>
</dbReference>
<accession>A0A4R5BZR3</accession>
<dbReference type="OrthoDB" id="4210699at2"/>
<evidence type="ECO:0000313" key="2">
    <source>
        <dbReference type="Proteomes" id="UP000294513"/>
    </source>
</evidence>
<dbReference type="Proteomes" id="UP000294513">
    <property type="component" value="Unassembled WGS sequence"/>
</dbReference>
<proteinExistence type="predicted"/>
<evidence type="ECO:0008006" key="3">
    <source>
        <dbReference type="Google" id="ProtNLM"/>
    </source>
</evidence>
<dbReference type="AlphaFoldDB" id="A0A4R5BZR3"/>
<sequence length="147" mass="16454">MTPLPPNPALKPLEALIGEWAVSVPEFPGSRGYTVFEWLEGGAFLRLHSEAPDPAPSATLVISRDDTTEDYTILHYDSRGVSRVYAMSFDDRVWKIWRQAPGFHQRFSGSMADDGSSISGAWEKSPDGSSWEHDFTLIYTRLPESHP</sequence>
<name>A0A4R5BZR3_9ACTN</name>
<organism evidence="1 2">
    <name type="scientific">Actinomadura rubrisoli</name>
    <dbReference type="NCBI Taxonomy" id="2530368"/>
    <lineage>
        <taxon>Bacteria</taxon>
        <taxon>Bacillati</taxon>
        <taxon>Actinomycetota</taxon>
        <taxon>Actinomycetes</taxon>
        <taxon>Streptosporangiales</taxon>
        <taxon>Thermomonosporaceae</taxon>
        <taxon>Actinomadura</taxon>
    </lineage>
</organism>